<organism evidence="1 2">
    <name type="scientific">Mongoliitalea lutea</name>
    <dbReference type="NCBI Taxonomy" id="849756"/>
    <lineage>
        <taxon>Bacteria</taxon>
        <taxon>Pseudomonadati</taxon>
        <taxon>Bacteroidota</taxon>
        <taxon>Cytophagia</taxon>
        <taxon>Cytophagales</taxon>
        <taxon>Cyclobacteriaceae</taxon>
        <taxon>Mongoliitalea</taxon>
    </lineage>
</organism>
<dbReference type="Proteomes" id="UP000642809">
    <property type="component" value="Unassembled WGS sequence"/>
</dbReference>
<reference evidence="1" key="1">
    <citation type="journal article" date="2014" name="Int. J. Syst. Evol. Microbiol.">
        <title>Complete genome sequence of Corynebacterium casei LMG S-19264T (=DSM 44701T), isolated from a smear-ripened cheese.</title>
        <authorList>
            <consortium name="US DOE Joint Genome Institute (JGI-PGF)"/>
            <person name="Walter F."/>
            <person name="Albersmeier A."/>
            <person name="Kalinowski J."/>
            <person name="Ruckert C."/>
        </authorList>
    </citation>
    <scope>NUCLEOTIDE SEQUENCE</scope>
    <source>
        <strain evidence="1">KCTC 23224</strain>
    </source>
</reference>
<name>A0A8J3CWQ5_9BACT</name>
<sequence length="69" mass="7733">MKKNKIEKVFHPLEEKEINSIEGGYINLILRVGAALFGGYQVGYGWGSYNCECLKEPDLSKAGPTHYRA</sequence>
<dbReference type="EMBL" id="BMYF01000010">
    <property type="protein sequence ID" value="GHB37491.1"/>
    <property type="molecule type" value="Genomic_DNA"/>
</dbReference>
<evidence type="ECO:0000313" key="2">
    <source>
        <dbReference type="Proteomes" id="UP000642809"/>
    </source>
</evidence>
<reference evidence="1" key="2">
    <citation type="submission" date="2020-09" db="EMBL/GenBank/DDBJ databases">
        <authorList>
            <person name="Sun Q."/>
            <person name="Kim S."/>
        </authorList>
    </citation>
    <scope>NUCLEOTIDE SEQUENCE</scope>
    <source>
        <strain evidence="1">KCTC 23224</strain>
    </source>
</reference>
<protein>
    <submittedName>
        <fullName evidence="1">Uncharacterized protein</fullName>
    </submittedName>
</protein>
<dbReference type="AlphaFoldDB" id="A0A8J3CWQ5"/>
<gene>
    <name evidence="1" type="ORF">GCM10008106_18390</name>
</gene>
<evidence type="ECO:0000313" key="1">
    <source>
        <dbReference type="EMBL" id="GHB37491.1"/>
    </source>
</evidence>
<dbReference type="RefSeq" id="WP_189581112.1">
    <property type="nucleotide sequence ID" value="NZ_BMYF01000010.1"/>
</dbReference>
<proteinExistence type="predicted"/>
<accession>A0A8J3CWQ5</accession>
<keyword evidence="2" id="KW-1185">Reference proteome</keyword>
<comment type="caution">
    <text evidence="1">The sequence shown here is derived from an EMBL/GenBank/DDBJ whole genome shotgun (WGS) entry which is preliminary data.</text>
</comment>